<dbReference type="UniPathway" id="UPA00244">
    <property type="reaction ID" value="UER00311"/>
</dbReference>
<evidence type="ECO:0000256" key="9">
    <source>
        <dbReference type="ARBA" id="ARBA00023299"/>
    </source>
</evidence>
<evidence type="ECO:0000256" key="11">
    <source>
        <dbReference type="ARBA" id="ARBA00049007"/>
    </source>
</evidence>
<comment type="pathway">
    <text evidence="2">Amino-acid biosynthesis; L-serine biosynthesis; L-serine from 3-phospho-D-glycerate: step 2/3.</text>
</comment>
<keyword evidence="15" id="KW-1185">Reference proteome</keyword>
<dbReference type="PROSITE" id="PS00595">
    <property type="entry name" value="AA_TRANSFER_CLASS_5"/>
    <property type="match status" value="1"/>
</dbReference>
<evidence type="ECO:0000256" key="5">
    <source>
        <dbReference type="ARBA" id="ARBA00022576"/>
    </source>
</evidence>
<dbReference type="FunFam" id="3.90.1150.10:FF:000006">
    <property type="entry name" value="Phosphoserine aminotransferase"/>
    <property type="match status" value="1"/>
</dbReference>
<evidence type="ECO:0000256" key="12">
    <source>
        <dbReference type="RuleBase" id="RU004504"/>
    </source>
</evidence>
<evidence type="ECO:0000259" key="13">
    <source>
        <dbReference type="Pfam" id="PF00266"/>
    </source>
</evidence>
<keyword evidence="5" id="KW-0032">Aminotransferase</keyword>
<comment type="catalytic activity">
    <reaction evidence="11">
        <text>O-phospho-L-serine + 2-oxoglutarate = 3-phosphooxypyruvate + L-glutamate</text>
        <dbReference type="Rhea" id="RHEA:14329"/>
        <dbReference type="ChEBI" id="CHEBI:16810"/>
        <dbReference type="ChEBI" id="CHEBI:18110"/>
        <dbReference type="ChEBI" id="CHEBI:29985"/>
        <dbReference type="ChEBI" id="CHEBI:57524"/>
        <dbReference type="EC" id="2.6.1.52"/>
    </reaction>
</comment>
<keyword evidence="7" id="KW-0808">Transferase</keyword>
<dbReference type="Gene3D" id="3.40.640.10">
    <property type="entry name" value="Type I PLP-dependent aspartate aminotransferase-like (Major domain)"/>
    <property type="match status" value="1"/>
</dbReference>
<dbReference type="InterPro" id="IPR000192">
    <property type="entry name" value="Aminotrans_V_dom"/>
</dbReference>
<dbReference type="GO" id="GO:0005737">
    <property type="term" value="C:cytoplasm"/>
    <property type="evidence" value="ECO:0007669"/>
    <property type="project" value="TreeGrafter"/>
</dbReference>
<comment type="similarity">
    <text evidence="3">Belongs to the class-V pyridoxal-phosphate-dependent aminotransferase family. SerC subfamily.</text>
</comment>
<dbReference type="EMBL" id="UYRV01007884">
    <property type="protein sequence ID" value="VDK55060.1"/>
    <property type="molecule type" value="Genomic_DNA"/>
</dbReference>
<evidence type="ECO:0000313" key="15">
    <source>
        <dbReference type="Proteomes" id="UP000271889"/>
    </source>
</evidence>
<dbReference type="InterPro" id="IPR022278">
    <property type="entry name" value="Pser_aminoTfrase"/>
</dbReference>
<protein>
    <recommendedName>
        <fullName evidence="4">phosphoserine transaminase</fullName>
        <ecNumber evidence="4">2.6.1.52</ecNumber>
    </recommendedName>
</protein>
<evidence type="ECO:0000256" key="1">
    <source>
        <dbReference type="ARBA" id="ARBA00001933"/>
    </source>
</evidence>
<dbReference type="GO" id="GO:0030170">
    <property type="term" value="F:pyridoxal phosphate binding"/>
    <property type="evidence" value="ECO:0007669"/>
    <property type="project" value="TreeGrafter"/>
</dbReference>
<dbReference type="PANTHER" id="PTHR43247">
    <property type="entry name" value="PHOSPHOSERINE AMINOTRANSFERASE"/>
    <property type="match status" value="1"/>
</dbReference>
<feature type="non-terminal residue" evidence="14">
    <location>
        <position position="1"/>
    </location>
</feature>
<proteinExistence type="inferred from homology"/>
<evidence type="ECO:0000256" key="6">
    <source>
        <dbReference type="ARBA" id="ARBA00022605"/>
    </source>
</evidence>
<accession>A0A3P6RK57</accession>
<dbReference type="EC" id="2.6.1.52" evidence="4"/>
<gene>
    <name evidence="14" type="ORF">CGOC_LOCUS3193</name>
</gene>
<evidence type="ECO:0000313" key="14">
    <source>
        <dbReference type="EMBL" id="VDK55060.1"/>
    </source>
</evidence>
<dbReference type="Gene3D" id="3.90.1150.10">
    <property type="entry name" value="Aspartate Aminotransferase, domain 1"/>
    <property type="match status" value="1"/>
</dbReference>
<dbReference type="Proteomes" id="UP000271889">
    <property type="component" value="Unassembled WGS sequence"/>
</dbReference>
<dbReference type="GO" id="GO:0004648">
    <property type="term" value="F:O-phospho-L-serine:2-oxoglutarate aminotransferase activity"/>
    <property type="evidence" value="ECO:0007669"/>
    <property type="project" value="UniProtKB-EC"/>
</dbReference>
<dbReference type="InterPro" id="IPR015421">
    <property type="entry name" value="PyrdxlP-dep_Trfase_major"/>
</dbReference>
<dbReference type="InterPro" id="IPR020578">
    <property type="entry name" value="Aminotrans_V_PyrdxlP_BS"/>
</dbReference>
<evidence type="ECO:0000256" key="10">
    <source>
        <dbReference type="ARBA" id="ARBA00047630"/>
    </source>
</evidence>
<keyword evidence="9" id="KW-0718">Serine biosynthesis</keyword>
<evidence type="ECO:0000256" key="7">
    <source>
        <dbReference type="ARBA" id="ARBA00022679"/>
    </source>
</evidence>
<name>A0A3P6RK57_CYLGO</name>
<keyword evidence="8" id="KW-0663">Pyridoxal phosphate</keyword>
<dbReference type="Pfam" id="PF00266">
    <property type="entry name" value="Aminotran_5"/>
    <property type="match status" value="1"/>
</dbReference>
<dbReference type="AlphaFoldDB" id="A0A3P6RK57"/>
<dbReference type="UniPathway" id="UPA00135">
    <property type="reaction ID" value="UER00197"/>
</dbReference>
<comment type="catalytic activity">
    <reaction evidence="10">
        <text>4-(phosphooxy)-L-threonine + 2-oxoglutarate = (R)-3-hydroxy-2-oxo-4-phosphooxybutanoate + L-glutamate</text>
        <dbReference type="Rhea" id="RHEA:16573"/>
        <dbReference type="ChEBI" id="CHEBI:16810"/>
        <dbReference type="ChEBI" id="CHEBI:29985"/>
        <dbReference type="ChEBI" id="CHEBI:58452"/>
        <dbReference type="ChEBI" id="CHEBI:58538"/>
        <dbReference type="EC" id="2.6.1.52"/>
    </reaction>
</comment>
<evidence type="ECO:0000256" key="8">
    <source>
        <dbReference type="ARBA" id="ARBA00022898"/>
    </source>
</evidence>
<dbReference type="SUPFAM" id="SSF53383">
    <property type="entry name" value="PLP-dependent transferases"/>
    <property type="match status" value="1"/>
</dbReference>
<dbReference type="OrthoDB" id="1703350at2759"/>
<dbReference type="InterPro" id="IPR015424">
    <property type="entry name" value="PyrdxlP-dep_Trfase"/>
</dbReference>
<organism evidence="14 15">
    <name type="scientific">Cylicostephanus goldi</name>
    <name type="common">Nematode worm</name>
    <dbReference type="NCBI Taxonomy" id="71465"/>
    <lineage>
        <taxon>Eukaryota</taxon>
        <taxon>Metazoa</taxon>
        <taxon>Ecdysozoa</taxon>
        <taxon>Nematoda</taxon>
        <taxon>Chromadorea</taxon>
        <taxon>Rhabditida</taxon>
        <taxon>Rhabditina</taxon>
        <taxon>Rhabditomorpha</taxon>
        <taxon>Strongyloidea</taxon>
        <taxon>Strongylidae</taxon>
        <taxon>Cylicostephanus</taxon>
    </lineage>
</organism>
<evidence type="ECO:0000256" key="3">
    <source>
        <dbReference type="ARBA" id="ARBA00006904"/>
    </source>
</evidence>
<reference evidence="14 15" key="1">
    <citation type="submission" date="2018-11" db="EMBL/GenBank/DDBJ databases">
        <authorList>
            <consortium name="Pathogen Informatics"/>
        </authorList>
    </citation>
    <scope>NUCLEOTIDE SEQUENCE [LARGE SCALE GENOMIC DNA]</scope>
</reference>
<sequence>VFNPTKPFVTIPDQSKWDHDKEAAYLYYCANETVHGIEFHTPPFSVHRVPLVADISSNFLSRPFDFKHHGVVFGGTQKNLGAAGLTVVMVRKDLIGKVWGFSHPEDAQPATPAILSYQDMVEHNSLYNTPAKKAETIYNLIDESNGFYTCAVDKQCRSYMNVCYRIKGGDEKLEAEFLKGAQARGMISLKGHRSVGGIRASLYNAVSLQETEQLADWMREFMKNQAA</sequence>
<dbReference type="GO" id="GO:0006564">
    <property type="term" value="P:L-serine biosynthetic process"/>
    <property type="evidence" value="ECO:0007669"/>
    <property type="project" value="UniProtKB-KW"/>
</dbReference>
<dbReference type="PANTHER" id="PTHR43247:SF1">
    <property type="entry name" value="PHOSPHOSERINE AMINOTRANSFERASE"/>
    <property type="match status" value="1"/>
</dbReference>
<feature type="domain" description="Aminotransferase class V" evidence="13">
    <location>
        <begin position="13"/>
        <end position="98"/>
    </location>
</feature>
<evidence type="ECO:0000256" key="2">
    <source>
        <dbReference type="ARBA" id="ARBA00005099"/>
    </source>
</evidence>
<evidence type="ECO:0000256" key="4">
    <source>
        <dbReference type="ARBA" id="ARBA00013030"/>
    </source>
</evidence>
<keyword evidence="6" id="KW-0028">Amino-acid biosynthesis</keyword>
<comment type="cofactor">
    <cofactor evidence="1 12">
        <name>pyridoxal 5'-phosphate</name>
        <dbReference type="ChEBI" id="CHEBI:597326"/>
    </cofactor>
</comment>
<dbReference type="InterPro" id="IPR015422">
    <property type="entry name" value="PyrdxlP-dep_Trfase_small"/>
</dbReference>